<dbReference type="AlphaFoldDB" id="A0A915KRZ8"/>
<reference evidence="3" key="1">
    <citation type="submission" date="2022-11" db="UniProtKB">
        <authorList>
            <consortium name="WormBaseParasite"/>
        </authorList>
    </citation>
    <scope>IDENTIFICATION</scope>
</reference>
<evidence type="ECO:0000313" key="2">
    <source>
        <dbReference type="Proteomes" id="UP000887565"/>
    </source>
</evidence>
<keyword evidence="2" id="KW-1185">Reference proteome</keyword>
<evidence type="ECO:0000256" key="1">
    <source>
        <dbReference type="SAM" id="MobiDB-lite"/>
    </source>
</evidence>
<name>A0A915KRZ8_ROMCU</name>
<feature type="compositionally biased region" description="Low complexity" evidence="1">
    <location>
        <begin position="19"/>
        <end position="31"/>
    </location>
</feature>
<feature type="region of interest" description="Disordered" evidence="1">
    <location>
        <begin position="1"/>
        <end position="41"/>
    </location>
</feature>
<feature type="compositionally biased region" description="Polar residues" evidence="1">
    <location>
        <begin position="32"/>
        <end position="41"/>
    </location>
</feature>
<dbReference type="Proteomes" id="UP000887565">
    <property type="component" value="Unplaced"/>
</dbReference>
<accession>A0A915KRZ8</accession>
<feature type="region of interest" description="Disordered" evidence="1">
    <location>
        <begin position="82"/>
        <end position="102"/>
    </location>
</feature>
<evidence type="ECO:0000313" key="3">
    <source>
        <dbReference type="WBParaSite" id="nRc.2.0.1.t40428-RA"/>
    </source>
</evidence>
<protein>
    <submittedName>
        <fullName evidence="3">Uncharacterized protein</fullName>
    </submittedName>
</protein>
<sequence length="388" mass="44078">MRIKTDVVRDRSAPRKNRTTTASTDTSPSSSIAETDSTQVNEITVDSTFSTESSSIESATTVAGLENSKEITIEPSVASDSDFSTFTIDDTTPTPTEDTTISTEKQPFIILNVNSIDKKPHNPEEDNILIIRNDEPLASKNLTDPFDDPNLARQKLLNGTEENRIKKIAFSDAAHLENNLIVDDSLIDKNEIFRSSNASIAEKDDESCSFDNRREINARFSYLLFELRDKAKEPGYSPVYPLIYSFPRDILSERCYQYKNAFDELPRAAKEECRYNYDVYDQVQNTYEAPCSGQKEANFRNYFDCLYDSKKNETIQACERQAIQFLKDPSLNMCDTYTLFVDCIYQPTVNLCGDDGWRSLYSIMGEWVTNIVDKKCILPYDLDGAKIL</sequence>
<dbReference type="WBParaSite" id="nRc.2.0.1.t40428-RA">
    <property type="protein sequence ID" value="nRc.2.0.1.t40428-RA"/>
    <property type="gene ID" value="nRc.2.0.1.g40428"/>
</dbReference>
<feature type="compositionally biased region" description="Basic and acidic residues" evidence="1">
    <location>
        <begin position="1"/>
        <end position="13"/>
    </location>
</feature>
<proteinExistence type="predicted"/>
<organism evidence="2 3">
    <name type="scientific">Romanomermis culicivorax</name>
    <name type="common">Nematode worm</name>
    <dbReference type="NCBI Taxonomy" id="13658"/>
    <lineage>
        <taxon>Eukaryota</taxon>
        <taxon>Metazoa</taxon>
        <taxon>Ecdysozoa</taxon>
        <taxon>Nematoda</taxon>
        <taxon>Enoplea</taxon>
        <taxon>Dorylaimia</taxon>
        <taxon>Mermithida</taxon>
        <taxon>Mermithoidea</taxon>
        <taxon>Mermithidae</taxon>
        <taxon>Romanomermis</taxon>
    </lineage>
</organism>